<gene>
    <name evidence="2" type="ORF">CAUS1442_LOCUS5833</name>
    <name evidence="3" type="ORF">CAUS1442_LOCUS5834</name>
</gene>
<sequence length="130" mass="14180">MLRLLPTPSCQPSRRRSRCRGKLKGGPMDSTNTIKSATVCCGVRGIVTTSALGGGASSNHEKRYAKTRQSWSSCSGGHRIARRLALLIFVLYGHVSVQHEAASDTVLSSRNRIIGVEGRARMDKAQTWRV</sequence>
<evidence type="ECO:0000313" key="3">
    <source>
        <dbReference type="EMBL" id="CAD8333729.1"/>
    </source>
</evidence>
<name>A0A6T6FUS5_9STRA</name>
<organism evidence="3">
    <name type="scientific">Craspedostauros australis</name>
    <dbReference type="NCBI Taxonomy" id="1486917"/>
    <lineage>
        <taxon>Eukaryota</taxon>
        <taxon>Sar</taxon>
        <taxon>Stramenopiles</taxon>
        <taxon>Ochrophyta</taxon>
        <taxon>Bacillariophyta</taxon>
        <taxon>Bacillariophyceae</taxon>
        <taxon>Bacillariophycidae</taxon>
        <taxon>Naviculales</taxon>
        <taxon>Naviculaceae</taxon>
        <taxon>Craspedostauros</taxon>
    </lineage>
</organism>
<evidence type="ECO:0000256" key="1">
    <source>
        <dbReference type="SAM" id="MobiDB-lite"/>
    </source>
</evidence>
<protein>
    <submittedName>
        <fullName evidence="3">Uncharacterized protein</fullName>
    </submittedName>
</protein>
<reference evidence="3" key="1">
    <citation type="submission" date="2021-01" db="EMBL/GenBank/DDBJ databases">
        <authorList>
            <person name="Corre E."/>
            <person name="Pelletier E."/>
            <person name="Niang G."/>
            <person name="Scheremetjew M."/>
            <person name="Finn R."/>
            <person name="Kale V."/>
            <person name="Holt S."/>
            <person name="Cochrane G."/>
            <person name="Meng A."/>
            <person name="Brown T."/>
            <person name="Cohen L."/>
        </authorList>
    </citation>
    <scope>NUCLEOTIDE SEQUENCE</scope>
    <source>
        <strain evidence="3">CCMP3328</strain>
    </source>
</reference>
<proteinExistence type="predicted"/>
<feature type="region of interest" description="Disordered" evidence="1">
    <location>
        <begin position="1"/>
        <end position="27"/>
    </location>
</feature>
<dbReference type="EMBL" id="HBEF01009290">
    <property type="protein sequence ID" value="CAD8333728.1"/>
    <property type="molecule type" value="Transcribed_RNA"/>
</dbReference>
<feature type="compositionally biased region" description="Basic residues" evidence="1">
    <location>
        <begin position="13"/>
        <end position="23"/>
    </location>
</feature>
<dbReference type="AlphaFoldDB" id="A0A6T6FUS5"/>
<dbReference type="EMBL" id="HBEF01009291">
    <property type="protein sequence ID" value="CAD8333729.1"/>
    <property type="molecule type" value="Transcribed_RNA"/>
</dbReference>
<evidence type="ECO:0000313" key="2">
    <source>
        <dbReference type="EMBL" id="CAD8333728.1"/>
    </source>
</evidence>
<accession>A0A6T6FUS5</accession>